<evidence type="ECO:0000313" key="2">
    <source>
        <dbReference type="EMBL" id="MCF1715201.1"/>
    </source>
</evidence>
<dbReference type="Gene3D" id="2.40.128.490">
    <property type="entry name" value="Uncharacterised protein PF14869, DUF4488"/>
    <property type="match status" value="1"/>
</dbReference>
<organism evidence="2 3">
    <name type="scientific">Flavihumibacter fluminis</name>
    <dbReference type="NCBI Taxonomy" id="2909236"/>
    <lineage>
        <taxon>Bacteria</taxon>
        <taxon>Pseudomonadati</taxon>
        <taxon>Bacteroidota</taxon>
        <taxon>Chitinophagia</taxon>
        <taxon>Chitinophagales</taxon>
        <taxon>Chitinophagaceae</taxon>
        <taxon>Flavihumibacter</taxon>
    </lineage>
</organism>
<dbReference type="Proteomes" id="UP001200145">
    <property type="component" value="Unassembled WGS sequence"/>
</dbReference>
<name>A0ABS9BHX9_9BACT</name>
<keyword evidence="1" id="KW-0732">Signal</keyword>
<reference evidence="2 3" key="1">
    <citation type="submission" date="2022-01" db="EMBL/GenBank/DDBJ databases">
        <title>Flavihumibacter sp. nov., isolated from sediment of a river.</title>
        <authorList>
            <person name="Liu H."/>
        </authorList>
    </citation>
    <scope>NUCLEOTIDE SEQUENCE [LARGE SCALE GENOMIC DNA]</scope>
    <source>
        <strain evidence="2 3">RY-1</strain>
    </source>
</reference>
<proteinExistence type="predicted"/>
<accession>A0ABS9BHX9</accession>
<dbReference type="EMBL" id="JAKEVY010000003">
    <property type="protein sequence ID" value="MCF1715201.1"/>
    <property type="molecule type" value="Genomic_DNA"/>
</dbReference>
<sequence length="235" mass="26433">MKKLFSIAVLSVLVFSSFSLKNKNALLGSWILQKDQLQHVLLFTNKHYSYTIYDLKGKKFYHTEGGTYSHNNSKLETILEFNSTDPGVMGKQTSITATATKKELKIDWPAAGSKWTRIDNGGGSLNATWRITGREQGGKMNTIQKSARKTIKIMTGDRFQWAAINTATGEFFGTGGGTYTFKDGRYTENIEFFSRDSSRVGISLNFEGKVEGNDWHHRGKSSKGDPIYEIWSKED</sequence>
<evidence type="ECO:0000256" key="1">
    <source>
        <dbReference type="SAM" id="SignalP"/>
    </source>
</evidence>
<evidence type="ECO:0000313" key="3">
    <source>
        <dbReference type="Proteomes" id="UP001200145"/>
    </source>
</evidence>
<feature type="signal peptide" evidence="1">
    <location>
        <begin position="1"/>
        <end position="21"/>
    </location>
</feature>
<protein>
    <recommendedName>
        <fullName evidence="4">Membrane or secreted protein</fullName>
    </recommendedName>
</protein>
<gene>
    <name evidence="2" type="ORF">L0U88_11245</name>
</gene>
<dbReference type="RefSeq" id="WP_234866157.1">
    <property type="nucleotide sequence ID" value="NZ_JAKEVY010000003.1"/>
</dbReference>
<keyword evidence="3" id="KW-1185">Reference proteome</keyword>
<feature type="chain" id="PRO_5045994625" description="Membrane or secreted protein" evidence="1">
    <location>
        <begin position="22"/>
        <end position="235"/>
    </location>
</feature>
<comment type="caution">
    <text evidence="2">The sequence shown here is derived from an EMBL/GenBank/DDBJ whole genome shotgun (WGS) entry which is preliminary data.</text>
</comment>
<evidence type="ECO:0008006" key="4">
    <source>
        <dbReference type="Google" id="ProtNLM"/>
    </source>
</evidence>